<comment type="subcellular location">
    <subcellularLocation>
        <location evidence="6">Cell membrane</location>
        <topology evidence="6">Multi-pass membrane protein</topology>
    </subcellularLocation>
    <subcellularLocation>
        <location evidence="1">Membrane</location>
    </subcellularLocation>
</comment>
<evidence type="ECO:0000256" key="5">
    <source>
        <dbReference type="ARBA" id="ARBA00023136"/>
    </source>
</evidence>
<comment type="similarity">
    <text evidence="2 6">Belongs to the SURF1 family.</text>
</comment>
<protein>
    <recommendedName>
        <fullName evidence="6">SURF1-like protein</fullName>
    </recommendedName>
</protein>
<feature type="transmembrane region" description="Helical" evidence="6">
    <location>
        <begin position="41"/>
        <end position="60"/>
    </location>
</feature>
<evidence type="ECO:0000256" key="4">
    <source>
        <dbReference type="ARBA" id="ARBA00022989"/>
    </source>
</evidence>
<evidence type="ECO:0000313" key="7">
    <source>
        <dbReference type="EMBL" id="PWD50403.1"/>
    </source>
</evidence>
<dbReference type="Proteomes" id="UP000245166">
    <property type="component" value="Unassembled WGS sequence"/>
</dbReference>
<dbReference type="Pfam" id="PF02104">
    <property type="entry name" value="SURF1"/>
    <property type="match status" value="1"/>
</dbReference>
<name>A0A2U1ZTY9_9MICO</name>
<comment type="caution">
    <text evidence="7">The sequence shown here is derived from an EMBL/GenBank/DDBJ whole genome shotgun (WGS) entry which is preliminary data.</text>
</comment>
<dbReference type="InterPro" id="IPR002994">
    <property type="entry name" value="Surf1/Shy1"/>
</dbReference>
<evidence type="ECO:0000256" key="6">
    <source>
        <dbReference type="RuleBase" id="RU363076"/>
    </source>
</evidence>
<evidence type="ECO:0000256" key="3">
    <source>
        <dbReference type="ARBA" id="ARBA00022692"/>
    </source>
</evidence>
<sequence>MRSRLATYPGIVTHDAPIAPLASGRPGLRELREAALTPRMLGILALIVAAAIVCANLGAWQIDRAFERADAARAAEAAALSDAAPDALTEVLEPGAHVMGAMVGHPYEVTGTFDPAGEVLVPDRLVDGESGYLVVTPLRVDGTDAWLAVVRGWSASAEGLPPAPPEPVTLTGAITAGEAFENLALPAGQVDSISPAYFAGTWGLPIYNAYLVPDAESTAALGGLAVVPAPSLDGGTGVDLRNLAYAVQWYVFGGFALFVWYRLVRDDVLARREDAQAALAAPAAAGGGGTPERPEA</sequence>
<dbReference type="GO" id="GO:0005886">
    <property type="term" value="C:plasma membrane"/>
    <property type="evidence" value="ECO:0007669"/>
    <property type="project" value="UniProtKB-SubCell"/>
</dbReference>
<evidence type="ECO:0000256" key="1">
    <source>
        <dbReference type="ARBA" id="ARBA00004370"/>
    </source>
</evidence>
<evidence type="ECO:0000256" key="2">
    <source>
        <dbReference type="ARBA" id="ARBA00007165"/>
    </source>
</evidence>
<dbReference type="EMBL" id="PYHR01000002">
    <property type="protein sequence ID" value="PWD50403.1"/>
    <property type="molecule type" value="Genomic_DNA"/>
</dbReference>
<dbReference type="AlphaFoldDB" id="A0A2U1ZTY9"/>
<proteinExistence type="inferred from homology"/>
<dbReference type="PANTHER" id="PTHR23427">
    <property type="entry name" value="SURFEIT LOCUS PROTEIN"/>
    <property type="match status" value="1"/>
</dbReference>
<accession>A0A2U1ZTY9</accession>
<keyword evidence="4 6" id="KW-1133">Transmembrane helix</keyword>
<reference evidence="7 8" key="1">
    <citation type="submission" date="2018-03" db="EMBL/GenBank/DDBJ databases">
        <title>Genome assembly of novel Miniimonas species PCH200.</title>
        <authorList>
            <person name="Thakur V."/>
            <person name="Kumar V."/>
            <person name="Singh D."/>
        </authorList>
    </citation>
    <scope>NUCLEOTIDE SEQUENCE [LARGE SCALE GENOMIC DNA]</scope>
    <source>
        <strain evidence="7 8">PCH200</strain>
    </source>
</reference>
<dbReference type="CDD" id="cd06662">
    <property type="entry name" value="SURF1"/>
    <property type="match status" value="1"/>
</dbReference>
<keyword evidence="3 6" id="KW-0812">Transmembrane</keyword>
<keyword evidence="5 6" id="KW-0472">Membrane</keyword>
<organism evidence="7 8">
    <name type="scientific">Serinibacter arcticus</name>
    <dbReference type="NCBI Taxonomy" id="1655435"/>
    <lineage>
        <taxon>Bacteria</taxon>
        <taxon>Bacillati</taxon>
        <taxon>Actinomycetota</taxon>
        <taxon>Actinomycetes</taxon>
        <taxon>Micrococcales</taxon>
        <taxon>Beutenbergiaceae</taxon>
        <taxon>Serinibacter</taxon>
    </lineage>
</organism>
<keyword evidence="8" id="KW-1185">Reference proteome</keyword>
<gene>
    <name evidence="7" type="ORF">C8046_06830</name>
</gene>
<evidence type="ECO:0000313" key="8">
    <source>
        <dbReference type="Proteomes" id="UP000245166"/>
    </source>
</evidence>
<dbReference type="PANTHER" id="PTHR23427:SF2">
    <property type="entry name" value="SURFEIT LOCUS PROTEIN 1"/>
    <property type="match status" value="1"/>
</dbReference>
<dbReference type="InterPro" id="IPR045214">
    <property type="entry name" value="Surf1/Surf4"/>
</dbReference>
<feature type="transmembrane region" description="Helical" evidence="6">
    <location>
        <begin position="243"/>
        <end position="263"/>
    </location>
</feature>
<dbReference type="PROSITE" id="PS50895">
    <property type="entry name" value="SURF1"/>
    <property type="match status" value="1"/>
</dbReference>
<keyword evidence="6" id="KW-1003">Cell membrane</keyword>